<proteinExistence type="predicted"/>
<sequence length="351" mass="39352">MWLLALLTLILAYAVWLALRFLVPDGPAPVDVPPVPPRAASAASVGAPSFGASNYKRMLAKTPTPTKAKIKEAVRDLLHVYAPGTTLEADCQGHDVDTLLSEASYVGSRRFRGLATVYSKFTRSEREKAMWAVLRLWTSGAVVRTIYGRMELCSLLNRALREDQTGPLRHALVITRALTMFCCRGENREQVTGFYSRLRRQLRRREADWPNGLNSDLRDVTYRGGGLPAAHRGFFRAGRRFRCPCFVASSFRKATALKFMARQSHPCVLWTLRFDPTLRCLHVNLIRALDGGQFQDEQEFLLSPYTAFEVLEVAPATRGTEHDPHRVTLAVAADNLDLAAWPEDLPTSPWL</sequence>
<dbReference type="Gene3D" id="3.90.176.10">
    <property type="entry name" value="Toxin ADP-ribosyltransferase, Chain A, domain 1"/>
    <property type="match status" value="1"/>
</dbReference>
<protein>
    <recommendedName>
        <fullName evidence="3">Mono(ADP-ribosyl)transferase</fullName>
    </recommendedName>
</protein>
<name>A0A7S0NW01_9EUKA</name>
<dbReference type="EMBL" id="HBER01024545">
    <property type="protein sequence ID" value="CAD8537060.1"/>
    <property type="molecule type" value="Transcribed_RNA"/>
</dbReference>
<gene>
    <name evidence="2" type="ORF">CLEP1334_LOCUS12342</name>
</gene>
<evidence type="ECO:0000256" key="1">
    <source>
        <dbReference type="SAM" id="SignalP"/>
    </source>
</evidence>
<dbReference type="AlphaFoldDB" id="A0A7S0NW01"/>
<organism evidence="2">
    <name type="scientific">Calcidiscus leptoporus</name>
    <dbReference type="NCBI Taxonomy" id="127549"/>
    <lineage>
        <taxon>Eukaryota</taxon>
        <taxon>Haptista</taxon>
        <taxon>Haptophyta</taxon>
        <taxon>Prymnesiophyceae</taxon>
        <taxon>Coccolithales</taxon>
        <taxon>Calcidiscaceae</taxon>
        <taxon>Calcidiscus</taxon>
    </lineage>
</organism>
<evidence type="ECO:0008006" key="3">
    <source>
        <dbReference type="Google" id="ProtNLM"/>
    </source>
</evidence>
<reference evidence="2" key="1">
    <citation type="submission" date="2021-01" db="EMBL/GenBank/DDBJ databases">
        <authorList>
            <person name="Corre E."/>
            <person name="Pelletier E."/>
            <person name="Niang G."/>
            <person name="Scheremetjew M."/>
            <person name="Finn R."/>
            <person name="Kale V."/>
            <person name="Holt S."/>
            <person name="Cochrane G."/>
            <person name="Meng A."/>
            <person name="Brown T."/>
            <person name="Cohen L."/>
        </authorList>
    </citation>
    <scope>NUCLEOTIDE SEQUENCE</scope>
    <source>
        <strain evidence="2">RCC1130</strain>
    </source>
</reference>
<keyword evidence="1" id="KW-0732">Signal</keyword>
<feature type="signal peptide" evidence="1">
    <location>
        <begin position="1"/>
        <end position="18"/>
    </location>
</feature>
<feature type="chain" id="PRO_5031228224" description="Mono(ADP-ribosyl)transferase" evidence="1">
    <location>
        <begin position="19"/>
        <end position="351"/>
    </location>
</feature>
<accession>A0A7S0NW01</accession>
<evidence type="ECO:0000313" key="2">
    <source>
        <dbReference type="EMBL" id="CAD8537060.1"/>
    </source>
</evidence>